<protein>
    <submittedName>
        <fullName evidence="1">Uncharacterized protein</fullName>
    </submittedName>
</protein>
<comment type="caution">
    <text evidence="1">The sequence shown here is derived from an EMBL/GenBank/DDBJ whole genome shotgun (WGS) entry which is preliminary data.</text>
</comment>
<proteinExistence type="predicted"/>
<evidence type="ECO:0000313" key="2">
    <source>
        <dbReference type="Proteomes" id="UP001385951"/>
    </source>
</evidence>
<dbReference type="Proteomes" id="UP001385951">
    <property type="component" value="Unassembled WGS sequence"/>
</dbReference>
<evidence type="ECO:0000313" key="1">
    <source>
        <dbReference type="EMBL" id="KAK7691271.1"/>
    </source>
</evidence>
<dbReference type="AlphaFoldDB" id="A0AAW0GES3"/>
<organism evidence="1 2">
    <name type="scientific">Cerrena zonata</name>
    <dbReference type="NCBI Taxonomy" id="2478898"/>
    <lineage>
        <taxon>Eukaryota</taxon>
        <taxon>Fungi</taxon>
        <taxon>Dikarya</taxon>
        <taxon>Basidiomycota</taxon>
        <taxon>Agaricomycotina</taxon>
        <taxon>Agaricomycetes</taxon>
        <taxon>Polyporales</taxon>
        <taxon>Cerrenaceae</taxon>
        <taxon>Cerrena</taxon>
    </lineage>
</organism>
<reference evidence="1 2" key="1">
    <citation type="submission" date="2022-09" db="EMBL/GenBank/DDBJ databases">
        <authorList>
            <person name="Palmer J.M."/>
        </authorList>
    </citation>
    <scope>NUCLEOTIDE SEQUENCE [LARGE SCALE GENOMIC DNA]</scope>
    <source>
        <strain evidence="1 2">DSM 7382</strain>
    </source>
</reference>
<sequence>MAHSFLQLDELVSIISTSVENIKAEYSLFGDGIPTLDDVQLHSLDTKHTSENLQRATLSIQRACAQLLTLVAPPQRTLTMRAMDIDDNSSPAAQSFTCDLRSYTMAAALIVVQTNV</sequence>
<name>A0AAW0GES3_9APHY</name>
<gene>
    <name evidence="1" type="ORF">QCA50_004664</name>
</gene>
<keyword evidence="2" id="KW-1185">Reference proteome</keyword>
<dbReference type="EMBL" id="JASBNA010000005">
    <property type="protein sequence ID" value="KAK7691271.1"/>
    <property type="molecule type" value="Genomic_DNA"/>
</dbReference>
<accession>A0AAW0GES3</accession>